<organism evidence="1 2">
    <name type="scientific">Micrococcus flavus</name>
    <dbReference type="NCBI Taxonomy" id="384602"/>
    <lineage>
        <taxon>Bacteria</taxon>
        <taxon>Bacillati</taxon>
        <taxon>Actinomycetota</taxon>
        <taxon>Actinomycetes</taxon>
        <taxon>Micrococcales</taxon>
        <taxon>Micrococcaceae</taxon>
        <taxon>Micrococcus</taxon>
    </lineage>
</organism>
<sequence>MSEFGGALFFMVGDGRALYPKETDRRPKAARVLITVKATPQPSQKYGDTVCVAGIRLREDTGPDST</sequence>
<proteinExistence type="predicted"/>
<evidence type="ECO:0000313" key="1">
    <source>
        <dbReference type="EMBL" id="MBB4883183.1"/>
    </source>
</evidence>
<accession>A0A4Y8X3G0</accession>
<dbReference type="EMBL" id="JACHMC010000001">
    <property type="protein sequence ID" value="MBB4883183.1"/>
    <property type="molecule type" value="Genomic_DNA"/>
</dbReference>
<name>A0A4Y8X3G0_9MICC</name>
<gene>
    <name evidence="1" type="ORF">BJ976_001534</name>
</gene>
<keyword evidence="2" id="KW-1185">Reference proteome</keyword>
<reference evidence="1 2" key="1">
    <citation type="submission" date="2020-08" db="EMBL/GenBank/DDBJ databases">
        <title>Sequencing the genomes of 1000 actinobacteria strains.</title>
        <authorList>
            <person name="Klenk H.-P."/>
        </authorList>
    </citation>
    <scope>NUCLEOTIDE SEQUENCE [LARGE SCALE GENOMIC DNA]</scope>
    <source>
        <strain evidence="1 2">DSM 19079</strain>
    </source>
</reference>
<dbReference type="OrthoDB" id="7595944at2"/>
<dbReference type="Proteomes" id="UP000560081">
    <property type="component" value="Unassembled WGS sequence"/>
</dbReference>
<comment type="caution">
    <text evidence="1">The sequence shown here is derived from an EMBL/GenBank/DDBJ whole genome shotgun (WGS) entry which is preliminary data.</text>
</comment>
<evidence type="ECO:0000313" key="2">
    <source>
        <dbReference type="Proteomes" id="UP000560081"/>
    </source>
</evidence>
<protein>
    <submittedName>
        <fullName evidence="1">Uncharacterized protein</fullName>
    </submittedName>
</protein>
<dbReference type="RefSeq" id="WP_135029193.1">
    <property type="nucleotide sequence ID" value="NZ_BMLA01000002.1"/>
</dbReference>
<dbReference type="AlphaFoldDB" id="A0A4Y8X3G0"/>